<dbReference type="RefSeq" id="WP_074962999.1">
    <property type="nucleotide sequence ID" value="NZ_FOKQ01000039.1"/>
</dbReference>
<gene>
    <name evidence="1" type="ORF">SAMN02910406_03206</name>
</gene>
<name>A0A1I1PX91_RUMAL</name>
<reference evidence="1 2" key="1">
    <citation type="submission" date="2016-10" db="EMBL/GenBank/DDBJ databases">
        <authorList>
            <person name="de Groot N.N."/>
        </authorList>
    </citation>
    <scope>NUCLEOTIDE SEQUENCE [LARGE SCALE GENOMIC DNA]</scope>
    <source>
        <strain evidence="1 2">AR67</strain>
    </source>
</reference>
<evidence type="ECO:0000313" key="2">
    <source>
        <dbReference type="Proteomes" id="UP000182192"/>
    </source>
</evidence>
<dbReference type="OrthoDB" id="9867242at2"/>
<dbReference type="EMBL" id="FOKQ01000039">
    <property type="protein sequence ID" value="SFD14282.1"/>
    <property type="molecule type" value="Genomic_DNA"/>
</dbReference>
<organism evidence="1 2">
    <name type="scientific">Ruminococcus albus</name>
    <dbReference type="NCBI Taxonomy" id="1264"/>
    <lineage>
        <taxon>Bacteria</taxon>
        <taxon>Bacillati</taxon>
        <taxon>Bacillota</taxon>
        <taxon>Clostridia</taxon>
        <taxon>Eubacteriales</taxon>
        <taxon>Oscillospiraceae</taxon>
        <taxon>Ruminococcus</taxon>
    </lineage>
</organism>
<dbReference type="AlphaFoldDB" id="A0A1I1PX91"/>
<sequence>MNSTEIANAYHTLISDSEQAKALIESIWVLGKMDNTADFDLILQPSELRKPENDNAYGIICSIIQNHNTVSGLLSILSDKIEEIERTAEILDNITDH</sequence>
<dbReference type="Proteomes" id="UP000182192">
    <property type="component" value="Unassembled WGS sequence"/>
</dbReference>
<proteinExistence type="predicted"/>
<evidence type="ECO:0000313" key="1">
    <source>
        <dbReference type="EMBL" id="SFD14282.1"/>
    </source>
</evidence>
<protein>
    <submittedName>
        <fullName evidence="1">Uncharacterized protein</fullName>
    </submittedName>
</protein>
<accession>A0A1I1PX91</accession>